<protein>
    <submittedName>
        <fullName evidence="1">Uncharacterized protein</fullName>
    </submittedName>
</protein>
<organism evidence="1 2">
    <name type="scientific">Persea americana</name>
    <name type="common">Avocado</name>
    <dbReference type="NCBI Taxonomy" id="3435"/>
    <lineage>
        <taxon>Eukaryota</taxon>
        <taxon>Viridiplantae</taxon>
        <taxon>Streptophyta</taxon>
        <taxon>Embryophyta</taxon>
        <taxon>Tracheophyta</taxon>
        <taxon>Spermatophyta</taxon>
        <taxon>Magnoliopsida</taxon>
        <taxon>Magnoliidae</taxon>
        <taxon>Laurales</taxon>
        <taxon>Lauraceae</taxon>
        <taxon>Persea</taxon>
    </lineage>
</organism>
<evidence type="ECO:0000313" key="2">
    <source>
        <dbReference type="Proteomes" id="UP001234297"/>
    </source>
</evidence>
<gene>
    <name evidence="1" type="ORF">MRB53_019866</name>
</gene>
<proteinExistence type="predicted"/>
<dbReference type="EMBL" id="CM056814">
    <property type="protein sequence ID" value="KAJ8626559.1"/>
    <property type="molecule type" value="Genomic_DNA"/>
</dbReference>
<accession>A0ACC2KZ93</accession>
<keyword evidence="2" id="KW-1185">Reference proteome</keyword>
<sequence>MFLLRRGGIGGKEVSSGRKFFCGSHKHSSIIISCHTDLCYSHLYNEILGKGASKIVYRAFDEYEGIEILKENKDKKDAEFNERFKHIFFLGNPFGAYQEHGIHKKDAQKSEAEEDNNAFGTPPSIKHRIPTNRKSPPSPMKPKLNVSEEEEIEMCMDLYPK</sequence>
<reference evidence="1 2" key="1">
    <citation type="journal article" date="2022" name="Hortic Res">
        <title>A haplotype resolved chromosomal level avocado genome allows analysis of novel avocado genes.</title>
        <authorList>
            <person name="Nath O."/>
            <person name="Fletcher S.J."/>
            <person name="Hayward A."/>
            <person name="Shaw L.M."/>
            <person name="Masouleh A.K."/>
            <person name="Furtado A."/>
            <person name="Henry R.J."/>
            <person name="Mitter N."/>
        </authorList>
    </citation>
    <scope>NUCLEOTIDE SEQUENCE [LARGE SCALE GENOMIC DNA]</scope>
    <source>
        <strain evidence="2">cv. Hass</strain>
    </source>
</reference>
<evidence type="ECO:0000313" key="1">
    <source>
        <dbReference type="EMBL" id="KAJ8626559.1"/>
    </source>
</evidence>
<name>A0ACC2KZ93_PERAE</name>
<dbReference type="Proteomes" id="UP001234297">
    <property type="component" value="Chromosome 6"/>
</dbReference>
<comment type="caution">
    <text evidence="1">The sequence shown here is derived from an EMBL/GenBank/DDBJ whole genome shotgun (WGS) entry which is preliminary data.</text>
</comment>